<proteinExistence type="predicted"/>
<sequence>MLPVPPVPPFPARAPTSLSGVVSETPCRWIYAGSKGPVETLRYCSSSSIILHPCLRSRTCEIIDSPRPPAISSSTDFASSHHHHHHHHHHSS</sequence>
<evidence type="ECO:0000313" key="2">
    <source>
        <dbReference type="EMBL" id="KAF2398692.1"/>
    </source>
</evidence>
<organism evidence="2 3">
    <name type="scientific">Trichodelitschia bisporula</name>
    <dbReference type="NCBI Taxonomy" id="703511"/>
    <lineage>
        <taxon>Eukaryota</taxon>
        <taxon>Fungi</taxon>
        <taxon>Dikarya</taxon>
        <taxon>Ascomycota</taxon>
        <taxon>Pezizomycotina</taxon>
        <taxon>Dothideomycetes</taxon>
        <taxon>Dothideomycetes incertae sedis</taxon>
        <taxon>Phaeotrichales</taxon>
        <taxon>Phaeotrichaceae</taxon>
        <taxon>Trichodelitschia</taxon>
    </lineage>
</organism>
<keyword evidence="3" id="KW-1185">Reference proteome</keyword>
<feature type="region of interest" description="Disordered" evidence="1">
    <location>
        <begin position="65"/>
        <end position="92"/>
    </location>
</feature>
<protein>
    <submittedName>
        <fullName evidence="2">Uncharacterized protein</fullName>
    </submittedName>
</protein>
<name>A0A6G1HRR7_9PEZI</name>
<feature type="compositionally biased region" description="Basic residues" evidence="1">
    <location>
        <begin position="80"/>
        <end position="92"/>
    </location>
</feature>
<dbReference type="EMBL" id="ML996699">
    <property type="protein sequence ID" value="KAF2398692.1"/>
    <property type="molecule type" value="Genomic_DNA"/>
</dbReference>
<dbReference type="AlphaFoldDB" id="A0A6G1HRR7"/>
<evidence type="ECO:0000313" key="3">
    <source>
        <dbReference type="Proteomes" id="UP000799640"/>
    </source>
</evidence>
<accession>A0A6G1HRR7</accession>
<evidence type="ECO:0000256" key="1">
    <source>
        <dbReference type="SAM" id="MobiDB-lite"/>
    </source>
</evidence>
<dbReference type="Proteomes" id="UP000799640">
    <property type="component" value="Unassembled WGS sequence"/>
</dbReference>
<reference evidence="2" key="1">
    <citation type="journal article" date="2020" name="Stud. Mycol.">
        <title>101 Dothideomycetes genomes: a test case for predicting lifestyles and emergence of pathogens.</title>
        <authorList>
            <person name="Haridas S."/>
            <person name="Albert R."/>
            <person name="Binder M."/>
            <person name="Bloem J."/>
            <person name="Labutti K."/>
            <person name="Salamov A."/>
            <person name="Andreopoulos B."/>
            <person name="Baker S."/>
            <person name="Barry K."/>
            <person name="Bills G."/>
            <person name="Bluhm B."/>
            <person name="Cannon C."/>
            <person name="Castanera R."/>
            <person name="Culley D."/>
            <person name="Daum C."/>
            <person name="Ezra D."/>
            <person name="Gonzalez J."/>
            <person name="Henrissat B."/>
            <person name="Kuo A."/>
            <person name="Liang C."/>
            <person name="Lipzen A."/>
            <person name="Lutzoni F."/>
            <person name="Magnuson J."/>
            <person name="Mondo S."/>
            <person name="Nolan M."/>
            <person name="Ohm R."/>
            <person name="Pangilinan J."/>
            <person name="Park H.-J."/>
            <person name="Ramirez L."/>
            <person name="Alfaro M."/>
            <person name="Sun H."/>
            <person name="Tritt A."/>
            <person name="Yoshinaga Y."/>
            <person name="Zwiers L.-H."/>
            <person name="Turgeon B."/>
            <person name="Goodwin S."/>
            <person name="Spatafora J."/>
            <person name="Crous P."/>
            <person name="Grigoriev I."/>
        </authorList>
    </citation>
    <scope>NUCLEOTIDE SEQUENCE</scope>
    <source>
        <strain evidence="2">CBS 262.69</strain>
    </source>
</reference>
<gene>
    <name evidence="2" type="ORF">EJ06DRAFT_88824</name>
</gene>